<reference evidence="2" key="2">
    <citation type="submission" date="2022-10" db="EMBL/GenBank/DDBJ databases">
        <authorList>
            <consortium name="ENA_rothamsted_submissions"/>
            <consortium name="culmorum"/>
            <person name="King R."/>
        </authorList>
    </citation>
    <scope>NUCLEOTIDE SEQUENCE</scope>
</reference>
<evidence type="ECO:0000313" key="2">
    <source>
        <dbReference type="EMBL" id="CAG9801133.1"/>
    </source>
</evidence>
<keyword evidence="3" id="KW-1185">Reference proteome</keyword>
<name>A0A9N9RMJ7_9DIPT</name>
<feature type="chain" id="PRO_5040458035" evidence="1">
    <location>
        <begin position="17"/>
        <end position="189"/>
    </location>
</feature>
<evidence type="ECO:0000256" key="1">
    <source>
        <dbReference type="SAM" id="SignalP"/>
    </source>
</evidence>
<feature type="signal peptide" evidence="1">
    <location>
        <begin position="1"/>
        <end position="16"/>
    </location>
</feature>
<dbReference type="AlphaFoldDB" id="A0A9N9RMJ7"/>
<proteinExistence type="predicted"/>
<keyword evidence="1" id="KW-0732">Signal</keyword>
<reference evidence="2" key="1">
    <citation type="submission" date="2022-01" db="EMBL/GenBank/DDBJ databases">
        <authorList>
            <person name="King R."/>
        </authorList>
    </citation>
    <scope>NUCLEOTIDE SEQUENCE</scope>
</reference>
<evidence type="ECO:0000313" key="3">
    <source>
        <dbReference type="Proteomes" id="UP001153620"/>
    </source>
</evidence>
<accession>A0A9N9RMJ7</accession>
<gene>
    <name evidence="2" type="ORF">CHIRRI_LOCUS4068</name>
</gene>
<dbReference type="EMBL" id="OU895877">
    <property type="protein sequence ID" value="CAG9801133.1"/>
    <property type="molecule type" value="Genomic_DNA"/>
</dbReference>
<dbReference type="Proteomes" id="UP001153620">
    <property type="component" value="Chromosome 1"/>
</dbReference>
<organism evidence="2 3">
    <name type="scientific">Chironomus riparius</name>
    <dbReference type="NCBI Taxonomy" id="315576"/>
    <lineage>
        <taxon>Eukaryota</taxon>
        <taxon>Metazoa</taxon>
        <taxon>Ecdysozoa</taxon>
        <taxon>Arthropoda</taxon>
        <taxon>Hexapoda</taxon>
        <taxon>Insecta</taxon>
        <taxon>Pterygota</taxon>
        <taxon>Neoptera</taxon>
        <taxon>Endopterygota</taxon>
        <taxon>Diptera</taxon>
        <taxon>Nematocera</taxon>
        <taxon>Chironomoidea</taxon>
        <taxon>Chironomidae</taxon>
        <taxon>Chironominae</taxon>
        <taxon>Chironomus</taxon>
    </lineage>
</organism>
<protein>
    <submittedName>
        <fullName evidence="2">Uncharacterized protein</fullName>
    </submittedName>
</protein>
<sequence>MKFIIFVLFLSSTVNSQFSYVDYGNDGLSNHRSNPRGRTDISLSNNVGYSKTSNGGSAAVNSIIISGNSDDQNKPRNDVNSVRINGQNGASNGPLNIVLSNNHGVAEDIRSGSFGSSFPNFNSYPQNNFHTNTRPQYYPVNPQTAPVYIRPSIQYPDIKNSLNNQNSDFKGITNQYGGLSNPYAFLFGR</sequence>